<feature type="compositionally biased region" description="Low complexity" evidence="1">
    <location>
        <begin position="367"/>
        <end position="381"/>
    </location>
</feature>
<organism evidence="3 4">
    <name type="scientific">Bodo saltans</name>
    <name type="common">Flagellated protozoan</name>
    <dbReference type="NCBI Taxonomy" id="75058"/>
    <lineage>
        <taxon>Eukaryota</taxon>
        <taxon>Discoba</taxon>
        <taxon>Euglenozoa</taxon>
        <taxon>Kinetoplastea</taxon>
        <taxon>Metakinetoplastina</taxon>
        <taxon>Eubodonida</taxon>
        <taxon>Bodonidae</taxon>
        <taxon>Bodo</taxon>
    </lineage>
</organism>
<accession>A0A0S4JWY5</accession>
<dbReference type="PANTHER" id="PTHR44094:SF7">
    <property type="entry name" value="PROTEIN DNAJ, PUTATIVE-RELATED"/>
    <property type="match status" value="1"/>
</dbReference>
<evidence type="ECO:0000259" key="2">
    <source>
        <dbReference type="PROSITE" id="PS50076"/>
    </source>
</evidence>
<dbReference type="AlphaFoldDB" id="A0A0S4JWY5"/>
<gene>
    <name evidence="3" type="ORF">BSAL_40745</name>
</gene>
<protein>
    <submittedName>
        <fullName evidence="3">DNA-J chaperone, putative</fullName>
    </submittedName>
</protein>
<dbReference type="OMA" id="PLYYCVN"/>
<dbReference type="CDD" id="cd06257">
    <property type="entry name" value="DnaJ"/>
    <property type="match status" value="1"/>
</dbReference>
<dbReference type="OrthoDB" id="10250354at2759"/>
<sequence length="547" mass="60466">MRRFMLCQYLALANQLPFGELMMKAHRSMGSTGLITPAEAEYVRKLEELDPTSPKAIFSTRAPRTLIRGIGGACWNVGVGTCLAPLVALSMFPHQIHQHGLVKGIVPALIMANVWGASFATLGYVAAIQQLSFGVVHQALAPVHFLFTKKVWNLYTCRFEHPSTAASWPDGLEHELPTETLRDYGMRRVSKNKNSREKNNTKYDSPNKKSQKPTRTHYDTMGISSDASEKEIKTAYKKMAVKLHPDRNPSKTAHEDFDELTKAYRVLSNPQKRKKYDLAGDDGVEDTGAKKREGVRALFGGDLVYPLLGDVRLGAFSLRVIDGLDMTPDELAVVHMRMMLTSRDTLLSEYLQGYQVGAAPATAEGKAPSSSSGAVSASSSSTWNGAIRGKVHKFINTGLAKETLQVIGKEYLRVCAHASGSPINRLHQGLTDVLPDRFWTRISQIKVLAKARPSMVSDTAVMVDLAWYLSISELKYTARFAAMSAVHDVSVPPEERQRRLEGLRELGNFFVASGSPYTGANKRTVDALMDSLRSYQQSKGREQQNSD</sequence>
<feature type="compositionally biased region" description="Basic and acidic residues" evidence="1">
    <location>
        <begin position="194"/>
        <end position="207"/>
    </location>
</feature>
<keyword evidence="4" id="KW-1185">Reference proteome</keyword>
<dbReference type="Gene3D" id="1.10.287.110">
    <property type="entry name" value="DnaJ domain"/>
    <property type="match status" value="1"/>
</dbReference>
<dbReference type="PANTHER" id="PTHR44094">
    <property type="entry name" value="DNAJ HEAT SHOCK N-TERMINAL DOMAIN-CONTAINING PROTEIN"/>
    <property type="match status" value="1"/>
</dbReference>
<dbReference type="VEuPathDB" id="TriTrypDB:BSAL_40745"/>
<evidence type="ECO:0000313" key="3">
    <source>
        <dbReference type="EMBL" id="CUG93098.1"/>
    </source>
</evidence>
<proteinExistence type="predicted"/>
<dbReference type="Proteomes" id="UP000051952">
    <property type="component" value="Unassembled WGS sequence"/>
</dbReference>
<dbReference type="InterPro" id="IPR036869">
    <property type="entry name" value="J_dom_sf"/>
</dbReference>
<feature type="region of interest" description="Disordered" evidence="1">
    <location>
        <begin position="179"/>
        <end position="222"/>
    </location>
</feature>
<feature type="region of interest" description="Disordered" evidence="1">
    <location>
        <begin position="362"/>
        <end position="381"/>
    </location>
</feature>
<reference evidence="4" key="1">
    <citation type="submission" date="2015-09" db="EMBL/GenBank/DDBJ databases">
        <authorList>
            <consortium name="Pathogen Informatics"/>
        </authorList>
    </citation>
    <scope>NUCLEOTIDE SEQUENCE [LARGE SCALE GENOMIC DNA]</scope>
    <source>
        <strain evidence="4">Lake Konstanz</strain>
    </source>
</reference>
<dbReference type="SUPFAM" id="SSF46565">
    <property type="entry name" value="Chaperone J-domain"/>
    <property type="match status" value="1"/>
</dbReference>
<name>A0A0S4JWY5_BODSA</name>
<evidence type="ECO:0000256" key="1">
    <source>
        <dbReference type="SAM" id="MobiDB-lite"/>
    </source>
</evidence>
<dbReference type="PROSITE" id="PS50076">
    <property type="entry name" value="DNAJ_2"/>
    <property type="match status" value="1"/>
</dbReference>
<dbReference type="InterPro" id="IPR052423">
    <property type="entry name" value="EMIR"/>
</dbReference>
<dbReference type="SMART" id="SM00271">
    <property type="entry name" value="DnaJ"/>
    <property type="match status" value="1"/>
</dbReference>
<evidence type="ECO:0000313" key="4">
    <source>
        <dbReference type="Proteomes" id="UP000051952"/>
    </source>
</evidence>
<feature type="domain" description="J" evidence="2">
    <location>
        <begin position="216"/>
        <end position="280"/>
    </location>
</feature>
<dbReference type="PRINTS" id="PR00625">
    <property type="entry name" value="JDOMAIN"/>
</dbReference>
<dbReference type="EMBL" id="CYKH01002117">
    <property type="protein sequence ID" value="CUG93098.1"/>
    <property type="molecule type" value="Genomic_DNA"/>
</dbReference>
<dbReference type="Pfam" id="PF00226">
    <property type="entry name" value="DnaJ"/>
    <property type="match status" value="1"/>
</dbReference>
<dbReference type="InterPro" id="IPR001623">
    <property type="entry name" value="DnaJ_domain"/>
</dbReference>